<dbReference type="Proteomes" id="UP000437562">
    <property type="component" value="Unassembled WGS sequence"/>
</dbReference>
<proteinExistence type="predicted"/>
<organism evidence="1 2">
    <name type="scientific">Bacillus mycoides</name>
    <dbReference type="NCBI Taxonomy" id="1405"/>
    <lineage>
        <taxon>Bacteria</taxon>
        <taxon>Bacillati</taxon>
        <taxon>Bacillota</taxon>
        <taxon>Bacilli</taxon>
        <taxon>Bacillales</taxon>
        <taxon>Bacillaceae</taxon>
        <taxon>Bacillus</taxon>
        <taxon>Bacillus cereus group</taxon>
    </lineage>
</organism>
<evidence type="ECO:0000313" key="1">
    <source>
        <dbReference type="EMBL" id="VXC55905.1"/>
    </source>
</evidence>
<sequence>MTNMYYSLFFYDFFDLGLDNVNETILLSLYKKNLFLLKEIVIIMNPIHECATAVNVH</sequence>
<dbReference type="EMBL" id="CABWMC010000029">
    <property type="protein sequence ID" value="VXC55905.1"/>
    <property type="molecule type" value="Genomic_DNA"/>
</dbReference>
<gene>
    <name evidence="1" type="ORF">BACI71_40193</name>
</gene>
<protein>
    <submittedName>
        <fullName evidence="1">Uncharacterized protein</fullName>
    </submittedName>
</protein>
<accession>A0A653ZL96</accession>
<reference evidence="1 2" key="1">
    <citation type="submission" date="2019-10" db="EMBL/GenBank/DDBJ databases">
        <authorList>
            <person name="Karimi E."/>
        </authorList>
    </citation>
    <scope>NUCLEOTIDE SEQUENCE [LARGE SCALE GENOMIC DNA]</scope>
    <source>
        <strain evidence="1">Bacillus sp. 71</strain>
    </source>
</reference>
<evidence type="ECO:0000313" key="2">
    <source>
        <dbReference type="Proteomes" id="UP000437562"/>
    </source>
</evidence>
<name>A0A653ZL96_BACMY</name>
<dbReference type="AlphaFoldDB" id="A0A653ZL96"/>